<organism evidence="2 3">
    <name type="scientific">Acidocella aminolytica 101 = DSM 11237</name>
    <dbReference type="NCBI Taxonomy" id="1120923"/>
    <lineage>
        <taxon>Bacteria</taxon>
        <taxon>Pseudomonadati</taxon>
        <taxon>Pseudomonadota</taxon>
        <taxon>Alphaproteobacteria</taxon>
        <taxon>Acetobacterales</taxon>
        <taxon>Acidocellaceae</taxon>
        <taxon>Acidocella</taxon>
    </lineage>
</organism>
<dbReference type="Gene3D" id="2.40.50.180">
    <property type="entry name" value="CheA-289, Domain 4"/>
    <property type="match status" value="1"/>
</dbReference>
<feature type="domain" description="CheW-like" evidence="1">
    <location>
        <begin position="1"/>
        <end position="139"/>
    </location>
</feature>
<reference evidence="2 3" key="1">
    <citation type="submission" date="2012-11" db="EMBL/GenBank/DDBJ databases">
        <title>Whole genome sequence of Acidocella aminolytica 101 = DSM 11237.</title>
        <authorList>
            <person name="Azuma Y."/>
            <person name="Higashiura N."/>
            <person name="Hirakawa H."/>
            <person name="Matsushita K."/>
        </authorList>
    </citation>
    <scope>NUCLEOTIDE SEQUENCE [LARGE SCALE GENOMIC DNA]</scope>
    <source>
        <strain evidence="3">101 / DSM 11237</strain>
    </source>
</reference>
<dbReference type="AlphaFoldDB" id="A0A0D6PBE2"/>
<dbReference type="PROSITE" id="PS50851">
    <property type="entry name" value="CHEW"/>
    <property type="match status" value="1"/>
</dbReference>
<dbReference type="GO" id="GO:0007165">
    <property type="term" value="P:signal transduction"/>
    <property type="evidence" value="ECO:0007669"/>
    <property type="project" value="InterPro"/>
</dbReference>
<dbReference type="InterPro" id="IPR002545">
    <property type="entry name" value="CheW-lke_dom"/>
</dbReference>
<dbReference type="InterPro" id="IPR039315">
    <property type="entry name" value="CheW"/>
</dbReference>
<dbReference type="Proteomes" id="UP000032668">
    <property type="component" value="Unassembled WGS sequence"/>
</dbReference>
<dbReference type="InterPro" id="IPR036061">
    <property type="entry name" value="CheW-like_dom_sf"/>
</dbReference>
<comment type="caution">
    <text evidence="2">The sequence shown here is derived from an EMBL/GenBank/DDBJ whole genome shotgun (WGS) entry which is preliminary data.</text>
</comment>
<name>A0A0D6PBE2_9PROT</name>
<evidence type="ECO:0000313" key="3">
    <source>
        <dbReference type="Proteomes" id="UP000032668"/>
    </source>
</evidence>
<keyword evidence="2" id="KW-0675">Receptor</keyword>
<evidence type="ECO:0000313" key="2">
    <source>
        <dbReference type="EMBL" id="GAN79090.1"/>
    </source>
</evidence>
<protein>
    <submittedName>
        <fullName evidence="2">Chemotaxis protein receptor-CheA linking CheW</fullName>
    </submittedName>
</protein>
<accession>A0A0D6PBE2</accession>
<evidence type="ECO:0000259" key="1">
    <source>
        <dbReference type="PROSITE" id="PS50851"/>
    </source>
</evidence>
<keyword evidence="3" id="KW-1185">Reference proteome</keyword>
<proteinExistence type="predicted"/>
<dbReference type="PANTHER" id="PTHR22617">
    <property type="entry name" value="CHEMOTAXIS SENSOR HISTIDINE KINASE-RELATED"/>
    <property type="match status" value="1"/>
</dbReference>
<dbReference type="PANTHER" id="PTHR22617:SF23">
    <property type="entry name" value="CHEMOTAXIS PROTEIN CHEW"/>
    <property type="match status" value="1"/>
</dbReference>
<dbReference type="STRING" id="1120923.SAMN02746095_02246"/>
<dbReference type="SUPFAM" id="SSF50341">
    <property type="entry name" value="CheW-like"/>
    <property type="match status" value="1"/>
</dbReference>
<dbReference type="Gene3D" id="2.30.30.40">
    <property type="entry name" value="SH3 Domains"/>
    <property type="match status" value="1"/>
</dbReference>
<dbReference type="GO" id="GO:0005829">
    <property type="term" value="C:cytosol"/>
    <property type="evidence" value="ECO:0007669"/>
    <property type="project" value="TreeGrafter"/>
</dbReference>
<dbReference type="GO" id="GO:0006935">
    <property type="term" value="P:chemotaxis"/>
    <property type="evidence" value="ECO:0007669"/>
    <property type="project" value="InterPro"/>
</dbReference>
<sequence>MALGREVFAVPVAYVREILDYRAPFKIPEGPDYLLGLIDVRGRGTPMIDLRTKLGLPSTTPDGATRILVLDVPVGGRLLGLGLVADRVIEVASFAATDIEGAPEIGVLWRSDYIAGVVRRENEFVVLFDVPKLLTSSETSLLENVRHDAA</sequence>
<dbReference type="SMART" id="SM00260">
    <property type="entry name" value="CheW"/>
    <property type="match status" value="1"/>
</dbReference>
<gene>
    <name evidence="2" type="ORF">Aam_016_060</name>
</gene>
<dbReference type="EMBL" id="BANC01000016">
    <property type="protein sequence ID" value="GAN79090.1"/>
    <property type="molecule type" value="Genomic_DNA"/>
</dbReference>
<dbReference type="Pfam" id="PF01584">
    <property type="entry name" value="CheW"/>
    <property type="match status" value="1"/>
</dbReference>